<dbReference type="PANTHER" id="PTHR23155:SF1135">
    <property type="entry name" value="OS08G0246300 PROTEIN"/>
    <property type="match status" value="1"/>
</dbReference>
<dbReference type="GO" id="GO:0098542">
    <property type="term" value="P:defense response to other organism"/>
    <property type="evidence" value="ECO:0007669"/>
    <property type="project" value="TreeGrafter"/>
</dbReference>
<keyword evidence="4" id="KW-0547">Nucleotide-binding</keyword>
<feature type="domain" description="NB-ARC" evidence="7">
    <location>
        <begin position="186"/>
        <end position="343"/>
    </location>
</feature>
<dbReference type="Pfam" id="PF00931">
    <property type="entry name" value="NB-ARC"/>
    <property type="match status" value="2"/>
</dbReference>
<evidence type="ECO:0000313" key="12">
    <source>
        <dbReference type="Proteomes" id="UP000298652"/>
    </source>
</evidence>
<evidence type="ECO:0000259" key="7">
    <source>
        <dbReference type="Pfam" id="PF00931"/>
    </source>
</evidence>
<keyword evidence="2" id="KW-0433">Leucine-rich repeat</keyword>
<dbReference type="Pfam" id="PF23559">
    <property type="entry name" value="WHD_DRP"/>
    <property type="match status" value="1"/>
</dbReference>
<organism evidence="11 12">
    <name type="scientific">Setaria viridis</name>
    <name type="common">Green bristlegrass</name>
    <name type="synonym">Setaria italica subsp. viridis</name>
    <dbReference type="NCBI Taxonomy" id="4556"/>
    <lineage>
        <taxon>Eukaryota</taxon>
        <taxon>Viridiplantae</taxon>
        <taxon>Streptophyta</taxon>
        <taxon>Embryophyta</taxon>
        <taxon>Tracheophyta</taxon>
        <taxon>Spermatophyta</taxon>
        <taxon>Magnoliopsida</taxon>
        <taxon>Liliopsida</taxon>
        <taxon>Poales</taxon>
        <taxon>Poaceae</taxon>
        <taxon>PACMAD clade</taxon>
        <taxon>Panicoideae</taxon>
        <taxon>Panicodae</taxon>
        <taxon>Paniceae</taxon>
        <taxon>Cenchrinae</taxon>
        <taxon>Setaria</taxon>
    </lineage>
</organism>
<reference evidence="11" key="1">
    <citation type="submission" date="2019-03" db="EMBL/GenBank/DDBJ databases">
        <title>WGS assembly of Setaria viridis.</title>
        <authorList>
            <person name="Huang P."/>
            <person name="Jenkins J."/>
            <person name="Grimwood J."/>
            <person name="Barry K."/>
            <person name="Healey A."/>
            <person name="Mamidi S."/>
            <person name="Sreedasyam A."/>
            <person name="Shu S."/>
            <person name="Feldman M."/>
            <person name="Wu J."/>
            <person name="Yu Y."/>
            <person name="Chen C."/>
            <person name="Johnson J."/>
            <person name="Rokhsar D."/>
            <person name="Baxter I."/>
            <person name="Schmutz J."/>
            <person name="Brutnell T."/>
            <person name="Kellogg E."/>
        </authorList>
    </citation>
    <scope>NUCLEOTIDE SEQUENCE [LARGE SCALE GENOMIC DNA]</scope>
</reference>
<feature type="domain" description="NB-ARC" evidence="7">
    <location>
        <begin position="372"/>
        <end position="530"/>
    </location>
</feature>
<evidence type="ECO:0000256" key="6">
    <source>
        <dbReference type="ARBA" id="ARBA00023054"/>
    </source>
</evidence>
<evidence type="ECO:0008006" key="13">
    <source>
        <dbReference type="Google" id="ProtNLM"/>
    </source>
</evidence>
<keyword evidence="6" id="KW-0175">Coiled coil</keyword>
<dbReference type="Gene3D" id="1.20.5.4130">
    <property type="match status" value="1"/>
</dbReference>
<protein>
    <recommendedName>
        <fullName evidence="13">NB-ARC domain-containing protein</fullName>
    </recommendedName>
</protein>
<dbReference type="Proteomes" id="UP000298652">
    <property type="component" value="Chromosome 8"/>
</dbReference>
<feature type="domain" description="Disease resistance R13L4/SHOC-2-like LRR" evidence="10">
    <location>
        <begin position="751"/>
        <end position="853"/>
    </location>
</feature>
<dbReference type="GO" id="GO:0043531">
    <property type="term" value="F:ADP binding"/>
    <property type="evidence" value="ECO:0007669"/>
    <property type="project" value="InterPro"/>
</dbReference>
<feature type="domain" description="Disease resistance N-terminal" evidence="8">
    <location>
        <begin position="12"/>
        <end position="93"/>
    </location>
</feature>
<evidence type="ECO:0000256" key="5">
    <source>
        <dbReference type="ARBA" id="ARBA00022821"/>
    </source>
</evidence>
<dbReference type="InterPro" id="IPR041118">
    <property type="entry name" value="Rx_N"/>
</dbReference>
<dbReference type="Pfam" id="PF23598">
    <property type="entry name" value="LRR_14"/>
    <property type="match status" value="2"/>
</dbReference>
<evidence type="ECO:0000256" key="4">
    <source>
        <dbReference type="ARBA" id="ARBA00022741"/>
    </source>
</evidence>
<dbReference type="AlphaFoldDB" id="A0A4U6TGW8"/>
<dbReference type="OMA" id="PENIWCH"/>
<gene>
    <name evidence="11" type="ORF">SEVIR_8G191200v2</name>
</gene>
<dbReference type="InterPro" id="IPR002182">
    <property type="entry name" value="NB-ARC"/>
</dbReference>
<dbReference type="InterPro" id="IPR036388">
    <property type="entry name" value="WH-like_DNA-bd_sf"/>
</dbReference>
<keyword evidence="3" id="KW-0677">Repeat</keyword>
<dbReference type="InterPro" id="IPR055414">
    <property type="entry name" value="LRR_R13L4/SHOC2-like"/>
</dbReference>
<evidence type="ECO:0000256" key="2">
    <source>
        <dbReference type="ARBA" id="ARBA00022614"/>
    </source>
</evidence>
<dbReference type="SUPFAM" id="SSF52540">
    <property type="entry name" value="P-loop containing nucleoside triphosphate hydrolases"/>
    <property type="match status" value="2"/>
</dbReference>
<dbReference type="SUPFAM" id="SSF52058">
    <property type="entry name" value="L domain-like"/>
    <property type="match status" value="1"/>
</dbReference>
<sequence>MADLAIGISRTAVQLLWDKVKTAIKEEAEQWQIVQRDLVFITGEVEMMQSFLNVADPERVRNDVVRTWVRQVRDLSYDAEECIEFVLQLDTNKRSWWLRLLPSCGKTEAALPVDEAVAETTLLRARVVDVSQRNIRYNLIVDSASRPINQQVDQMAAASSTSSFDSKFNAVKKTGFLDLPGLISREDEDLQLISVCGPEGDLGKVAIIRKLYGDSRIYKEFECRAWVKLMEPFNAHEFIRTLMIQFFAHSCCSQEQEGSIKESAHKINTHRYLIVLEDLYTMAQLDTIRSYLPDMKKGSRIVVLTHQPVIARICAGELCRGFHQLVQFSLDHSVCVYFKEGFQRDRVPFFIREEPDHSWCEYGLIGRDTEMDALFEQIQESRIISLWGMPGVGKSSLVWDIYNKPQTLKTWQRRAWVFASHPFNPIAFSRNIVQLWNSLPESYQANPIQECRHLLHEHVCLLVIDGLQFEEDWDWINNLIGSGGSRSCIITITSEESVGKHCAAVSSNNAVVHNIKGLEADAALELFKKILEEKGCYLEEQMKEEAYLILSKCGGLPKVIVTLAGYLASRPSKLKQEMRRLSNNFMHELETNPEFDSLRGILALMHSYLHDCPRHLKKCVLYLSVFPQDIIIRRRRLVRRWIAEGYSTSTDSISMEKYAEKLFDEVAALSIMQPVLKASKVIGYRVNGFFRDYIISRPVEERVCFAVEVSALEQGHAYGQLTTEGIGQHLAVGRSLEDDQVVFEGLDFSRLRSLTLFRTFLPWYVSDRMRLLRVLDLENAVGVCNSDFEATGKLLPRLKFLSLRGQRRVSRLPDFVGELMQLQTLDIRDTSIVALPPCITRLQKLQYIRAGTTIAFTQDDSLSAGEHSTPLSRRSRLLARFSRRGPDGSCRNGVEVPRGIERLKALRTLGAIDVNTAGDATVADARWLFRQLKKLEVSGINRKTGALFFGNLFLAQHLESLSMQFEKSNHFVHWNYIRFPEGLRSLKMHGHVEQFPENIWCHKNLLKLTLEKTTLFTTGDIEVIGSLPSLRTLRLRVNKDQDGELQFHCGLFSKLEVLEIACKSKLSVWFNYGAMVKLEQLKIHCLQGSEMQFSGLEHLFSLKQVWLMDSIDDALKEALGQQLSQHLKRPALKLEVEPRSSQESSEESN</sequence>
<dbReference type="Gene3D" id="3.80.10.10">
    <property type="entry name" value="Ribonuclease Inhibitor"/>
    <property type="match status" value="1"/>
</dbReference>
<evidence type="ECO:0000259" key="8">
    <source>
        <dbReference type="Pfam" id="PF18052"/>
    </source>
</evidence>
<feature type="domain" description="Disease resistance R13L4/SHOC-2-like LRR" evidence="10">
    <location>
        <begin position="892"/>
        <end position="1130"/>
    </location>
</feature>
<evidence type="ECO:0000259" key="9">
    <source>
        <dbReference type="Pfam" id="PF23559"/>
    </source>
</evidence>
<dbReference type="CDD" id="cd14798">
    <property type="entry name" value="RX-CC_like"/>
    <property type="match status" value="1"/>
</dbReference>
<comment type="similarity">
    <text evidence="1">Belongs to the disease resistance NB-LRR family.</text>
</comment>
<dbReference type="InterPro" id="IPR038005">
    <property type="entry name" value="RX-like_CC"/>
</dbReference>
<dbReference type="InterPro" id="IPR032675">
    <property type="entry name" value="LRR_dom_sf"/>
</dbReference>
<dbReference type="Gene3D" id="1.10.8.430">
    <property type="entry name" value="Helical domain of apoptotic protease-activating factors"/>
    <property type="match status" value="1"/>
</dbReference>
<dbReference type="PRINTS" id="PR00364">
    <property type="entry name" value="DISEASERSIST"/>
</dbReference>
<accession>A0A4U6TGW8</accession>
<evidence type="ECO:0000256" key="1">
    <source>
        <dbReference type="ARBA" id="ARBA00008894"/>
    </source>
</evidence>
<dbReference type="EMBL" id="CM016559">
    <property type="protein sequence ID" value="TKW01591.1"/>
    <property type="molecule type" value="Genomic_DNA"/>
</dbReference>
<dbReference type="Pfam" id="PF18052">
    <property type="entry name" value="Rx_N"/>
    <property type="match status" value="1"/>
</dbReference>
<evidence type="ECO:0000259" key="10">
    <source>
        <dbReference type="Pfam" id="PF23598"/>
    </source>
</evidence>
<dbReference type="InterPro" id="IPR042197">
    <property type="entry name" value="Apaf_helical"/>
</dbReference>
<dbReference type="InterPro" id="IPR027417">
    <property type="entry name" value="P-loop_NTPase"/>
</dbReference>
<dbReference type="Gramene" id="TKW01591">
    <property type="protein sequence ID" value="TKW01591"/>
    <property type="gene ID" value="SEVIR_8G191200v2"/>
</dbReference>
<keyword evidence="12" id="KW-1185">Reference proteome</keyword>
<name>A0A4U6TGW8_SETVI</name>
<keyword evidence="5" id="KW-0611">Plant defense</keyword>
<evidence type="ECO:0000256" key="3">
    <source>
        <dbReference type="ARBA" id="ARBA00022737"/>
    </source>
</evidence>
<dbReference type="Gene3D" id="1.10.10.10">
    <property type="entry name" value="Winged helix-like DNA-binding domain superfamily/Winged helix DNA-binding domain"/>
    <property type="match status" value="1"/>
</dbReference>
<evidence type="ECO:0000313" key="11">
    <source>
        <dbReference type="EMBL" id="TKW01591.1"/>
    </source>
</evidence>
<dbReference type="InterPro" id="IPR044974">
    <property type="entry name" value="Disease_R_plants"/>
</dbReference>
<dbReference type="Gene3D" id="3.40.50.300">
    <property type="entry name" value="P-loop containing nucleotide triphosphate hydrolases"/>
    <property type="match status" value="2"/>
</dbReference>
<proteinExistence type="inferred from homology"/>
<dbReference type="PANTHER" id="PTHR23155">
    <property type="entry name" value="DISEASE RESISTANCE PROTEIN RP"/>
    <property type="match status" value="1"/>
</dbReference>
<dbReference type="InterPro" id="IPR058922">
    <property type="entry name" value="WHD_DRP"/>
</dbReference>
<feature type="domain" description="Disease resistance protein winged helix" evidence="9">
    <location>
        <begin position="625"/>
        <end position="692"/>
    </location>
</feature>